<dbReference type="PANTHER" id="PTHR33164:SF89">
    <property type="entry name" value="MARR FAMILY REGULATORY PROTEIN"/>
    <property type="match status" value="1"/>
</dbReference>
<sequence length="158" mass="18595">MDFLVEIGLAGLNSRIKRLSDDLLYSTREYYKNAGLDIEPNWHLIFLILEKNKSLTITDISQELRLSHPACIKIINKMKKKKYIVTRADKNDSRKQLLELSTKAKEKLPEFHKHWEACIKTSEQLIENSPSFLKDLSELEQLISEKNYNQRTLENFKK</sequence>
<dbReference type="Proteomes" id="UP001149142">
    <property type="component" value="Unassembled WGS sequence"/>
</dbReference>
<proteinExistence type="predicted"/>
<dbReference type="InterPro" id="IPR036390">
    <property type="entry name" value="WH_DNA-bd_sf"/>
</dbReference>
<evidence type="ECO:0000259" key="1">
    <source>
        <dbReference type="Pfam" id="PF12802"/>
    </source>
</evidence>
<evidence type="ECO:0000313" key="3">
    <source>
        <dbReference type="Proteomes" id="UP001149142"/>
    </source>
</evidence>
<name>A0ABT4RX30_9FLAO</name>
<dbReference type="Gene3D" id="1.10.10.10">
    <property type="entry name" value="Winged helix-like DNA-binding domain superfamily/Winged helix DNA-binding domain"/>
    <property type="match status" value="1"/>
</dbReference>
<comment type="caution">
    <text evidence="2">The sequence shown here is derived from an EMBL/GenBank/DDBJ whole genome shotgun (WGS) entry which is preliminary data.</text>
</comment>
<dbReference type="InterPro" id="IPR039422">
    <property type="entry name" value="MarR/SlyA-like"/>
</dbReference>
<organism evidence="2 3">
    <name type="scientific">Mesoflavibacter profundi</name>
    <dbReference type="NCBI Taxonomy" id="2708110"/>
    <lineage>
        <taxon>Bacteria</taxon>
        <taxon>Pseudomonadati</taxon>
        <taxon>Bacteroidota</taxon>
        <taxon>Flavobacteriia</taxon>
        <taxon>Flavobacteriales</taxon>
        <taxon>Flavobacteriaceae</taxon>
        <taxon>Mesoflavibacter</taxon>
    </lineage>
</organism>
<dbReference type="PANTHER" id="PTHR33164">
    <property type="entry name" value="TRANSCRIPTIONAL REGULATOR, MARR FAMILY"/>
    <property type="match status" value="1"/>
</dbReference>
<dbReference type="EMBL" id="JAPFGC010000002">
    <property type="protein sequence ID" value="MDA0176382.1"/>
    <property type="molecule type" value="Genomic_DNA"/>
</dbReference>
<dbReference type="SUPFAM" id="SSF46785">
    <property type="entry name" value="Winged helix' DNA-binding domain"/>
    <property type="match status" value="1"/>
</dbReference>
<dbReference type="InterPro" id="IPR000835">
    <property type="entry name" value="HTH_MarR-typ"/>
</dbReference>
<dbReference type="InterPro" id="IPR036388">
    <property type="entry name" value="WH-like_DNA-bd_sf"/>
</dbReference>
<dbReference type="Pfam" id="PF12802">
    <property type="entry name" value="MarR_2"/>
    <property type="match status" value="1"/>
</dbReference>
<gene>
    <name evidence="2" type="ORF">OOZ35_02630</name>
</gene>
<feature type="domain" description="HTH marR-type" evidence="1">
    <location>
        <begin position="37"/>
        <end position="94"/>
    </location>
</feature>
<dbReference type="RefSeq" id="WP_270005028.1">
    <property type="nucleotide sequence ID" value="NZ_JAPFGC010000002.1"/>
</dbReference>
<protein>
    <submittedName>
        <fullName evidence="2">MarR family transcriptional regulator</fullName>
    </submittedName>
</protein>
<evidence type="ECO:0000313" key="2">
    <source>
        <dbReference type="EMBL" id="MDA0176382.1"/>
    </source>
</evidence>
<keyword evidence="3" id="KW-1185">Reference proteome</keyword>
<reference evidence="2" key="1">
    <citation type="submission" date="2022-11" db="EMBL/GenBank/DDBJ databases">
        <title>Refractory cell wall polysaccharides provide important carbon source for microbial heterotrophs in the hadal ocean.</title>
        <authorList>
            <person name="Zhu X."/>
        </authorList>
    </citation>
    <scope>NUCLEOTIDE SEQUENCE</scope>
    <source>
        <strain evidence="2">MTRN7</strain>
    </source>
</reference>
<accession>A0ABT4RX30</accession>